<reference evidence="3 4" key="1">
    <citation type="submission" date="2022-05" db="EMBL/GenBank/DDBJ databases">
        <title>Microbulbifer sp. nov., isolated from sponge.</title>
        <authorList>
            <person name="Gao L."/>
        </authorList>
    </citation>
    <scope>NUCLEOTIDE SEQUENCE [LARGE SCALE GENOMIC DNA]</scope>
    <source>
        <strain evidence="3 4">MI-G</strain>
    </source>
</reference>
<feature type="domain" description="Calcineurin-like phosphoesterase" evidence="2">
    <location>
        <begin position="117"/>
        <end position="333"/>
    </location>
</feature>
<dbReference type="InterPro" id="IPR029052">
    <property type="entry name" value="Metallo-depent_PP-like"/>
</dbReference>
<evidence type="ECO:0000259" key="2">
    <source>
        <dbReference type="Pfam" id="PF00149"/>
    </source>
</evidence>
<keyword evidence="4" id="KW-1185">Reference proteome</keyword>
<dbReference type="RefSeq" id="WP_301416430.1">
    <property type="nucleotide sequence ID" value="NZ_CP098023.1"/>
</dbReference>
<keyword evidence="1" id="KW-0472">Membrane</keyword>
<keyword evidence="1" id="KW-0812">Transmembrane</keyword>
<dbReference type="PANTHER" id="PTHR46546">
    <property type="entry name" value="SHEWANELLA-LIKE PROTEIN PHOSPHATASE 1"/>
    <property type="match status" value="1"/>
</dbReference>
<proteinExistence type="predicted"/>
<dbReference type="Gene3D" id="3.60.21.10">
    <property type="match status" value="1"/>
</dbReference>
<name>A0ABY9EFG2_9GAMM</name>
<dbReference type="InterPro" id="IPR004843">
    <property type="entry name" value="Calcineurin-like_PHP"/>
</dbReference>
<evidence type="ECO:0000313" key="4">
    <source>
        <dbReference type="Proteomes" id="UP001321520"/>
    </source>
</evidence>
<feature type="transmembrane region" description="Helical" evidence="1">
    <location>
        <begin position="12"/>
        <end position="31"/>
    </location>
</feature>
<organism evidence="3 4">
    <name type="scientific">Microbulbifer spongiae</name>
    <dbReference type="NCBI Taxonomy" id="2944933"/>
    <lineage>
        <taxon>Bacteria</taxon>
        <taxon>Pseudomonadati</taxon>
        <taxon>Pseudomonadota</taxon>
        <taxon>Gammaproteobacteria</taxon>
        <taxon>Cellvibrionales</taxon>
        <taxon>Microbulbiferaceae</taxon>
        <taxon>Microbulbifer</taxon>
    </lineage>
</organism>
<sequence>MSIILTNLKHFGITFIVLITGVVAFGLFIGADAHLFENKLAYKLDGEVHVFYDNNTLVTKTLRGNKDDGYYVDTSTLSEDETLIFPVSFPLDNSTFNVTIDPEITIPDTTYNDGESIIALSDIESGFSAFREFLVIHGVADTHLNWTFDRGHLVLVGDFVDRGASTTQILWGIYKLEQSAKGAGGKVHFIIGNHEIKNLQGNYQSAQKKYFYIAGMLGKQQYQLFDDNAFLGRWLSSKNVLEVINSVAFTHGGIHPRITEFGLSLSDINSIVRKGYRRLYYTPTLETKESFLQSSTTGPAWYRGYFKDNLSQPEVEQSLKAVKAKAVVVGHTLQSKINTLYNKKVIAIDVKHPKDYLFSLPFRKSEGLLVKNGKYFRLLENGEAKEI</sequence>
<protein>
    <submittedName>
        <fullName evidence="3">Metallophosphoesterase</fullName>
    </submittedName>
</protein>
<dbReference type="EMBL" id="CP098023">
    <property type="protein sequence ID" value="WKD50284.1"/>
    <property type="molecule type" value="Genomic_DNA"/>
</dbReference>
<dbReference type="SUPFAM" id="SSF56300">
    <property type="entry name" value="Metallo-dependent phosphatases"/>
    <property type="match status" value="1"/>
</dbReference>
<evidence type="ECO:0000313" key="3">
    <source>
        <dbReference type="EMBL" id="WKD50284.1"/>
    </source>
</evidence>
<dbReference type="Proteomes" id="UP001321520">
    <property type="component" value="Chromosome"/>
</dbReference>
<gene>
    <name evidence="3" type="ORF">M8T91_02310</name>
</gene>
<evidence type="ECO:0000256" key="1">
    <source>
        <dbReference type="SAM" id="Phobius"/>
    </source>
</evidence>
<accession>A0ABY9EFG2</accession>
<dbReference type="Pfam" id="PF00149">
    <property type="entry name" value="Metallophos"/>
    <property type="match status" value="1"/>
</dbReference>
<keyword evidence="1" id="KW-1133">Transmembrane helix</keyword>
<dbReference type="PANTHER" id="PTHR46546:SF4">
    <property type="entry name" value="SHEWANELLA-LIKE PROTEIN PHOSPHATASE 1"/>
    <property type="match status" value="1"/>
</dbReference>